<proteinExistence type="predicted"/>
<dbReference type="Proteomes" id="UP000215914">
    <property type="component" value="Unassembled WGS sequence"/>
</dbReference>
<reference evidence="1" key="1">
    <citation type="journal article" date="2017" name="Nature">
        <title>The sunflower genome provides insights into oil metabolism, flowering and Asterid evolution.</title>
        <authorList>
            <person name="Badouin H."/>
            <person name="Gouzy J."/>
            <person name="Grassa C.J."/>
            <person name="Murat F."/>
            <person name="Staton S.E."/>
            <person name="Cottret L."/>
            <person name="Lelandais-Briere C."/>
            <person name="Owens G.L."/>
            <person name="Carrere S."/>
            <person name="Mayjonade B."/>
            <person name="Legrand L."/>
            <person name="Gill N."/>
            <person name="Kane N.C."/>
            <person name="Bowers J.E."/>
            <person name="Hubner S."/>
            <person name="Bellec A."/>
            <person name="Berard A."/>
            <person name="Berges H."/>
            <person name="Blanchet N."/>
            <person name="Boniface M.C."/>
            <person name="Brunel D."/>
            <person name="Catrice O."/>
            <person name="Chaidir N."/>
            <person name="Claudel C."/>
            <person name="Donnadieu C."/>
            <person name="Faraut T."/>
            <person name="Fievet G."/>
            <person name="Helmstetter N."/>
            <person name="King M."/>
            <person name="Knapp S.J."/>
            <person name="Lai Z."/>
            <person name="Le Paslier M.C."/>
            <person name="Lippi Y."/>
            <person name="Lorenzon L."/>
            <person name="Mandel J.R."/>
            <person name="Marage G."/>
            <person name="Marchand G."/>
            <person name="Marquand E."/>
            <person name="Bret-Mestries E."/>
            <person name="Morien E."/>
            <person name="Nambeesan S."/>
            <person name="Nguyen T."/>
            <person name="Pegot-Espagnet P."/>
            <person name="Pouilly N."/>
            <person name="Raftis F."/>
            <person name="Sallet E."/>
            <person name="Schiex T."/>
            <person name="Thomas J."/>
            <person name="Vandecasteele C."/>
            <person name="Vares D."/>
            <person name="Vear F."/>
            <person name="Vautrin S."/>
            <person name="Crespi M."/>
            <person name="Mangin B."/>
            <person name="Burke J.M."/>
            <person name="Salse J."/>
            <person name="Munos S."/>
            <person name="Vincourt P."/>
            <person name="Rieseberg L.H."/>
            <person name="Langlade N.B."/>
        </authorList>
    </citation>
    <scope>NUCLEOTIDE SEQUENCE</scope>
    <source>
        <tissue evidence="1">Leaves</tissue>
    </source>
</reference>
<dbReference type="EMBL" id="MNCJ02000326">
    <property type="protein sequence ID" value="KAF5781107.1"/>
    <property type="molecule type" value="Genomic_DNA"/>
</dbReference>
<sequence length="116" mass="13148">MAFRTSISQMSRFYSFIWKELVSSDQKSMANFSSGSFIFVPLSSVSSSEVVSGVLLSPQDVYWHDNIINTDCEQNKMLSNLYPSFRDFFVNGCGVKENPPLLDYLSFLHHLSTVNS</sequence>
<dbReference type="AlphaFoldDB" id="A0A9K3HMF8"/>
<comment type="caution">
    <text evidence="1">The sequence shown here is derived from an EMBL/GenBank/DDBJ whole genome shotgun (WGS) entry which is preliminary data.</text>
</comment>
<protein>
    <submittedName>
        <fullName evidence="1">Uncharacterized protein</fullName>
    </submittedName>
</protein>
<organism evidence="1 2">
    <name type="scientific">Helianthus annuus</name>
    <name type="common">Common sunflower</name>
    <dbReference type="NCBI Taxonomy" id="4232"/>
    <lineage>
        <taxon>Eukaryota</taxon>
        <taxon>Viridiplantae</taxon>
        <taxon>Streptophyta</taxon>
        <taxon>Embryophyta</taxon>
        <taxon>Tracheophyta</taxon>
        <taxon>Spermatophyta</taxon>
        <taxon>Magnoliopsida</taxon>
        <taxon>eudicotyledons</taxon>
        <taxon>Gunneridae</taxon>
        <taxon>Pentapetalae</taxon>
        <taxon>asterids</taxon>
        <taxon>campanulids</taxon>
        <taxon>Asterales</taxon>
        <taxon>Asteraceae</taxon>
        <taxon>Asteroideae</taxon>
        <taxon>Heliantheae alliance</taxon>
        <taxon>Heliantheae</taxon>
        <taxon>Helianthus</taxon>
    </lineage>
</organism>
<dbReference type="Gramene" id="mRNA:HanXRQr2_Chr11g0479641">
    <property type="protein sequence ID" value="CDS:HanXRQr2_Chr11g0479641.1"/>
    <property type="gene ID" value="HanXRQr2_Chr11g0479641"/>
</dbReference>
<reference evidence="1" key="2">
    <citation type="submission" date="2020-06" db="EMBL/GenBank/DDBJ databases">
        <title>Helianthus annuus Genome sequencing and assembly Release 2.</title>
        <authorList>
            <person name="Gouzy J."/>
            <person name="Langlade N."/>
            <person name="Munos S."/>
        </authorList>
    </citation>
    <scope>NUCLEOTIDE SEQUENCE</scope>
    <source>
        <tissue evidence="1">Leaves</tissue>
    </source>
</reference>
<keyword evidence="2" id="KW-1185">Reference proteome</keyword>
<dbReference type="PANTHER" id="PTHR32387">
    <property type="entry name" value="WU:FJ29H11"/>
    <property type="match status" value="1"/>
</dbReference>
<accession>A0A9K3HMF8</accession>
<dbReference type="PANTHER" id="PTHR32387:SF16">
    <property type="entry name" value="HISTIDINE KINASE_HSP90-LIKE ATPASE SUPERFAMILY"/>
    <property type="match status" value="1"/>
</dbReference>
<gene>
    <name evidence="1" type="ORF">HanXRQr2_Chr11g0479641</name>
</gene>
<dbReference type="InterPro" id="IPR052957">
    <property type="entry name" value="Auxin_embryo_med"/>
</dbReference>
<evidence type="ECO:0000313" key="2">
    <source>
        <dbReference type="Proteomes" id="UP000215914"/>
    </source>
</evidence>
<name>A0A9K3HMF8_HELAN</name>
<evidence type="ECO:0000313" key="1">
    <source>
        <dbReference type="EMBL" id="KAF5781107.1"/>
    </source>
</evidence>